<dbReference type="InterPro" id="IPR044862">
    <property type="entry name" value="Pro_4_hyd_alph_FE2OG_OXY"/>
</dbReference>
<evidence type="ECO:0000259" key="1">
    <source>
        <dbReference type="Pfam" id="PF13640"/>
    </source>
</evidence>
<dbReference type="Pfam" id="PF13640">
    <property type="entry name" value="2OG-FeII_Oxy_3"/>
    <property type="match status" value="1"/>
</dbReference>
<dbReference type="Gene3D" id="2.60.120.620">
    <property type="entry name" value="q2cbj1_9rhob like domain"/>
    <property type="match status" value="1"/>
</dbReference>
<dbReference type="RefSeq" id="WP_020988747.1">
    <property type="nucleotide sequence ID" value="NZ_MCRM02000005.1"/>
</dbReference>
<comment type="caution">
    <text evidence="2">The sequence shown here is derived from an EMBL/GenBank/DDBJ whole genome shotgun (WGS) entry which is preliminary data.</text>
</comment>
<gene>
    <name evidence="2" type="ORF">BES34_007295</name>
</gene>
<feature type="domain" description="Prolyl 4-hydroxylase alpha subunit Fe(2+) 2OG dioxygenase" evidence="1">
    <location>
        <begin position="121"/>
        <end position="214"/>
    </location>
</feature>
<protein>
    <submittedName>
        <fullName evidence="2">2OG-Fe(II) oxygenase</fullName>
    </submittedName>
</protein>
<name>A0ABX4YKZ2_9LEPT</name>
<organism evidence="2 3">
    <name type="scientific">Leptospira inadai serovar Lyme</name>
    <dbReference type="NCBI Taxonomy" id="293084"/>
    <lineage>
        <taxon>Bacteria</taxon>
        <taxon>Pseudomonadati</taxon>
        <taxon>Spirochaetota</taxon>
        <taxon>Spirochaetia</taxon>
        <taxon>Leptospirales</taxon>
        <taxon>Leptospiraceae</taxon>
        <taxon>Leptospira</taxon>
    </lineage>
</organism>
<reference evidence="2" key="1">
    <citation type="submission" date="2018-01" db="EMBL/GenBank/DDBJ databases">
        <title>Genomic characterization of Leptospira inadai serogroup Lyme isolated from captured rat in Brazil and comparative analysis with human reference strain.</title>
        <authorList>
            <person name="Moreno L.Z."/>
            <person name="Loureiro A.P."/>
            <person name="Miraglia F."/>
            <person name="Kremer F.S."/>
            <person name="Eslabao M.R."/>
            <person name="Dellagostin O.A."/>
            <person name="Lilenbaum W."/>
            <person name="Moreno A.M."/>
        </authorList>
    </citation>
    <scope>NUCLEOTIDE SEQUENCE [LARGE SCALE GENOMIC DNA]</scope>
    <source>
        <strain evidence="2">M34/99</strain>
    </source>
</reference>
<dbReference type="EMBL" id="MCRM02000005">
    <property type="protein sequence ID" value="PNV75825.1"/>
    <property type="molecule type" value="Genomic_DNA"/>
</dbReference>
<sequence length="272" mass="32239">MKEKELVEIISLRLKEKKDELGEMFKSSIKEVGVRYCYIDDLLPRKIAEEIHSVFPKREEMRLMNSFRERKFTSKSFERFSPLLKEITFAIQHDSVIRVVEEITGIKQQKPDPTLYAGGLSLMERGNFLNPHIDNSHEMSRSLYRTLNLLYYVNPDWSLEKGGNLELWDRQVRKKVTIISDFNRLVLMETNPWSWHSVSPVTVDENRVCVSNYFFSELSPIGRDYFNVTSFNARPEQPFRRIYAKVDNRIRNFIRRVKPSGFGKKDVYRNKL</sequence>
<proteinExistence type="predicted"/>
<evidence type="ECO:0000313" key="3">
    <source>
        <dbReference type="Proteomes" id="UP000094669"/>
    </source>
</evidence>
<dbReference type="Proteomes" id="UP000094669">
    <property type="component" value="Unassembled WGS sequence"/>
</dbReference>
<evidence type="ECO:0000313" key="2">
    <source>
        <dbReference type="EMBL" id="PNV75825.1"/>
    </source>
</evidence>
<accession>A0ABX4YKZ2</accession>
<keyword evidence="3" id="KW-1185">Reference proteome</keyword>